<dbReference type="KEGG" id="xau:Xaut_2388"/>
<dbReference type="eggNOG" id="COG4313">
    <property type="taxonomic scope" value="Bacteria"/>
</dbReference>
<feature type="chain" id="PRO_5002710183" description="Transporter" evidence="1">
    <location>
        <begin position="20"/>
        <end position="310"/>
    </location>
</feature>
<evidence type="ECO:0000313" key="3">
    <source>
        <dbReference type="Proteomes" id="UP000002417"/>
    </source>
</evidence>
<reference evidence="2 3" key="1">
    <citation type="submission" date="2007-07" db="EMBL/GenBank/DDBJ databases">
        <title>Complete sequence of chromosome of Xanthobacter autotrophicus Py2.</title>
        <authorList>
            <consortium name="US DOE Joint Genome Institute"/>
            <person name="Copeland A."/>
            <person name="Lucas S."/>
            <person name="Lapidus A."/>
            <person name="Barry K."/>
            <person name="Glavina del Rio T."/>
            <person name="Hammon N."/>
            <person name="Israni S."/>
            <person name="Dalin E."/>
            <person name="Tice H."/>
            <person name="Pitluck S."/>
            <person name="Sims D."/>
            <person name="Brettin T."/>
            <person name="Bruce D."/>
            <person name="Detter J.C."/>
            <person name="Han C."/>
            <person name="Tapia R."/>
            <person name="Brainard J."/>
            <person name="Schmutz J."/>
            <person name="Larimer F."/>
            <person name="Land M."/>
            <person name="Hauser L."/>
            <person name="Kyrpides N."/>
            <person name="Kim E."/>
            <person name="Ensigns S.A."/>
            <person name="Richardson P."/>
        </authorList>
    </citation>
    <scope>NUCLEOTIDE SEQUENCE [LARGE SCALE GENOMIC DNA]</scope>
    <source>
        <strain evidence="3">ATCC BAA-1158 / Py2</strain>
    </source>
</reference>
<dbReference type="HOGENOM" id="CLU_066206_2_0_5"/>
<evidence type="ECO:0008006" key="4">
    <source>
        <dbReference type="Google" id="ProtNLM"/>
    </source>
</evidence>
<dbReference type="EMBL" id="CP000781">
    <property type="protein sequence ID" value="ABS67630.1"/>
    <property type="molecule type" value="Genomic_DNA"/>
</dbReference>
<evidence type="ECO:0000313" key="2">
    <source>
        <dbReference type="EMBL" id="ABS67630.1"/>
    </source>
</evidence>
<dbReference type="AlphaFoldDB" id="A7IHY7"/>
<gene>
    <name evidence="2" type="ordered locus">Xaut_2388</name>
</gene>
<protein>
    <recommendedName>
        <fullName evidence="4">Transporter</fullName>
    </recommendedName>
</protein>
<dbReference type="STRING" id="78245.Xaut_2388"/>
<name>A7IHY7_XANP2</name>
<feature type="signal peptide" evidence="1">
    <location>
        <begin position="1"/>
        <end position="19"/>
    </location>
</feature>
<dbReference type="Proteomes" id="UP000002417">
    <property type="component" value="Chromosome"/>
</dbReference>
<proteinExistence type="predicted"/>
<dbReference type="PhylomeDB" id="A7IHY7"/>
<sequence>MNVSQRVIAISLLSISIMATNGALGSERGALPFAVGSTGDFVVEFPPIPGLFLVNQTSYTSISGLNGDNGKIVTGSDFTGSAVANTNRLLYSWLGDYGNFHIYSQLVVPVVTGSTTLKFYGAPASAGGDTGFGNVVFSPLIVTYSFDKNNALVVAYDYASSIGTYSSTAAFNPATGYASHQPIIGFRHNDKDGFYVGIVGRGIFNETNPDTQYHSGSAIEADFRTGWNFGKLSVGLVGGYYHQYQADSGLGSLNGKTQLLNIGPAISYDFGPLILGVNIQTAAYAANTSKGTTAWLNLALPLWVPPPPAR</sequence>
<organism evidence="2 3">
    <name type="scientific">Xanthobacter autotrophicus (strain ATCC BAA-1158 / Py2)</name>
    <dbReference type="NCBI Taxonomy" id="78245"/>
    <lineage>
        <taxon>Bacteria</taxon>
        <taxon>Pseudomonadati</taxon>
        <taxon>Pseudomonadota</taxon>
        <taxon>Alphaproteobacteria</taxon>
        <taxon>Hyphomicrobiales</taxon>
        <taxon>Xanthobacteraceae</taxon>
        <taxon>Xanthobacter</taxon>
    </lineage>
</organism>
<accession>A7IHY7</accession>
<keyword evidence="1" id="KW-0732">Signal</keyword>
<dbReference type="Pfam" id="PF13557">
    <property type="entry name" value="Phenol_MetA_deg"/>
    <property type="match status" value="1"/>
</dbReference>
<dbReference type="InterPro" id="IPR025737">
    <property type="entry name" value="FApF"/>
</dbReference>
<keyword evidence="3" id="KW-1185">Reference proteome</keyword>
<evidence type="ECO:0000256" key="1">
    <source>
        <dbReference type="SAM" id="SignalP"/>
    </source>
</evidence>